<keyword evidence="1" id="KW-0732">Signal</keyword>
<reference evidence="2 3" key="1">
    <citation type="submission" date="2022-04" db="EMBL/GenBank/DDBJ databases">
        <title>Hymenobacter sp. isolated from the air.</title>
        <authorList>
            <person name="Won M."/>
            <person name="Lee C.-M."/>
            <person name="Woen H.-Y."/>
            <person name="Kwon S.-W."/>
        </authorList>
    </citation>
    <scope>NUCLEOTIDE SEQUENCE [LARGE SCALE GENOMIC DNA]</scope>
    <source>
        <strain evidence="3">5116 S-27</strain>
    </source>
</reference>
<evidence type="ECO:0000256" key="1">
    <source>
        <dbReference type="SAM" id="SignalP"/>
    </source>
</evidence>
<name>A0ABY4FDU4_9BACT</name>
<feature type="signal peptide" evidence="1">
    <location>
        <begin position="1"/>
        <end position="24"/>
    </location>
</feature>
<dbReference type="RefSeq" id="WP_244722445.1">
    <property type="nucleotide sequence ID" value="NZ_CP095049.1"/>
</dbReference>
<evidence type="ECO:0000313" key="2">
    <source>
        <dbReference type="EMBL" id="UOQ54848.1"/>
    </source>
</evidence>
<dbReference type="Proteomes" id="UP000831785">
    <property type="component" value="Chromosome"/>
</dbReference>
<dbReference type="InterPro" id="IPR046219">
    <property type="entry name" value="DUF6252"/>
</dbReference>
<sequence length="177" mass="18452">MLPFPKRLYKSALLLAVLATAACACSKEDAAADPTAEGDGTITWTHNGTTYTSKAYSSAIVDSDTSLLITGSSADMKNAVSLRLKKIYKLGATTYDLKKGSVLNNYPAAGLTLNSATQYLTLYGPGASNGSVVVTQYDRAGQKITGTFSFTGGAVPNSGSTGTQSVTDGSFSFTRFR</sequence>
<feature type="chain" id="PRO_5045385742" evidence="1">
    <location>
        <begin position="25"/>
        <end position="177"/>
    </location>
</feature>
<dbReference type="Pfam" id="PF19765">
    <property type="entry name" value="DUF6252"/>
    <property type="match status" value="1"/>
</dbReference>
<protein>
    <submittedName>
        <fullName evidence="2">DUF6252 family protein</fullName>
    </submittedName>
</protein>
<keyword evidence="3" id="KW-1185">Reference proteome</keyword>
<accession>A0ABY4FDU4</accession>
<dbReference type="PROSITE" id="PS51257">
    <property type="entry name" value="PROKAR_LIPOPROTEIN"/>
    <property type="match status" value="1"/>
</dbReference>
<organism evidence="2 3">
    <name type="scientific">Hymenobacter cellulosivorans</name>
    <dbReference type="NCBI Taxonomy" id="2932249"/>
    <lineage>
        <taxon>Bacteria</taxon>
        <taxon>Pseudomonadati</taxon>
        <taxon>Bacteroidota</taxon>
        <taxon>Cytophagia</taxon>
        <taxon>Cytophagales</taxon>
        <taxon>Hymenobacteraceae</taxon>
        <taxon>Hymenobacter</taxon>
    </lineage>
</organism>
<gene>
    <name evidence="2" type="ORF">MUN80_08830</name>
</gene>
<evidence type="ECO:0000313" key="3">
    <source>
        <dbReference type="Proteomes" id="UP000831785"/>
    </source>
</evidence>
<dbReference type="EMBL" id="CP095049">
    <property type="protein sequence ID" value="UOQ54848.1"/>
    <property type="molecule type" value="Genomic_DNA"/>
</dbReference>
<proteinExistence type="predicted"/>